<evidence type="ECO:0000256" key="1">
    <source>
        <dbReference type="ARBA" id="ARBA00001957"/>
    </source>
</evidence>
<dbReference type="HOGENOM" id="CLU_000022_2_4_5"/>
<dbReference type="InterPro" id="IPR010071">
    <property type="entry name" value="AA_adenyl_dom"/>
</dbReference>
<dbReference type="GO" id="GO:0044550">
    <property type="term" value="P:secondary metabolite biosynthetic process"/>
    <property type="evidence" value="ECO:0007669"/>
    <property type="project" value="TreeGrafter"/>
</dbReference>
<dbReference type="Gene3D" id="3.30.559.30">
    <property type="entry name" value="Nonribosomal peptide synthetase, condensation domain"/>
    <property type="match status" value="1"/>
</dbReference>
<dbReference type="GO" id="GO:0072330">
    <property type="term" value="P:monocarboxylic acid biosynthetic process"/>
    <property type="evidence" value="ECO:0007669"/>
    <property type="project" value="UniProtKB-ARBA"/>
</dbReference>
<feature type="domain" description="Carrier" evidence="4">
    <location>
        <begin position="963"/>
        <end position="1038"/>
    </location>
</feature>
<evidence type="ECO:0000313" key="5">
    <source>
        <dbReference type="EMBL" id="ABD88909.1"/>
    </source>
</evidence>
<dbReference type="InterPro" id="IPR023213">
    <property type="entry name" value="CAT-like_dom_sf"/>
</dbReference>
<comment type="cofactor">
    <cofactor evidence="1">
        <name>pantetheine 4'-phosphate</name>
        <dbReference type="ChEBI" id="CHEBI:47942"/>
    </cofactor>
</comment>
<dbReference type="InterPro" id="IPR025110">
    <property type="entry name" value="AMP-bd_C"/>
</dbReference>
<dbReference type="InterPro" id="IPR001242">
    <property type="entry name" value="Condensation_dom"/>
</dbReference>
<dbReference type="Gene3D" id="3.40.50.12780">
    <property type="entry name" value="N-terminal domain of ligase-like"/>
    <property type="match status" value="1"/>
</dbReference>
<sequence length="1059" mass="113157">MRTGRVRCILLFKGKSLARGPIEDIYGLTDMQRAMLVRCASYPDQPLFMGQWWALLTGPLDAVGFSAAWAAVVTRHAALRSGFHWELKGAPTQMVLAAPAFEVQRIDWTAQDDWRSALDALLEDDRAHPFDVRRPPLMRVRLLTLAPNRHLLVWTRHHLTVDGWSLGDILDEVLALYRGESLPPAVCFRRYVEWWQGRDVTAANRHWSAVLAGYAPDTVIRSTAGSGPRIGEVASILPADVAERLNQVSRAERLTLSTLVEGAWALVLARSSGADDLLFGCVETVRPPELLGDRSTHMVGPQIGVLPSRVRRDTTPLRQWLAELQLARVAGREAGPLGLDTMRELLGLPSDALPLRSLIAVQTYPLALVAAFRTAGLEIAASGDVTLPDMPLNLMVEIGENFELRLMFDHQHVSTEQARQLLDMLGTALRRLPAQLGAAADTLDVMSESLRTTIEAALQGGPLPAPTGTVLDLILAQMSAQPDAPAIMASDRVWSYQDLGARAAALAARLAAAGVQPGGRVAVMLDHGPEAVAAILGILCAGAAYVPLDPEAPAERRSMILDSADIAAVVTRRASTAAFPGIMTFAVEDIAPQSLDLDAVKRAAASDEAYVIFTSGSTGRPKGVSVGHDNLRYHVAASTAENADLPIGRFLLTFPLFFDGSVTGLFCTLCDGGTLVMPDAASSRDVDALVALIRSADATHVCMTPSLWAMLLDAAGPQGFPGVRMAKVAAEPCPPALVAAHAGGAPHAVLCNEYGPTEATVWVCVERCRPQTTGTSVAIGHPIPGTRLHVVDSAGRPCPFGTIGELIVSGPAVARAYVGATPGGDLRTPLSDIPEYRTGDQVSLGFDGRLLFHGRRDRQVKLAGYRVEPGEIEAALRAHPGILEAAVVVEQTDGQPARLVAHLGAGPGAADDAELRRQLTIRLPAYMIPQAFVRHQRLPRIASGKVDTMALPRAFLAHASEAPPQGPLETSLAAIWSELLGGAKVGRHDHFFALGGSSLLAMRMIARVRRDLALPATLGDLFEAPQLSALAERIDAASATVQPGPELAVRRRTRVELPT</sequence>
<dbReference type="Pfam" id="PF00550">
    <property type="entry name" value="PP-binding"/>
    <property type="match status" value="1"/>
</dbReference>
<organism evidence="5">
    <name type="scientific">Rhodopseudomonas palustris (strain BisB18)</name>
    <dbReference type="NCBI Taxonomy" id="316056"/>
    <lineage>
        <taxon>Bacteria</taxon>
        <taxon>Pseudomonadati</taxon>
        <taxon>Pseudomonadota</taxon>
        <taxon>Alphaproteobacteria</taxon>
        <taxon>Hyphomicrobiales</taxon>
        <taxon>Nitrobacteraceae</taxon>
        <taxon>Rhodopseudomonas</taxon>
    </lineage>
</organism>
<dbReference type="PROSITE" id="PS00455">
    <property type="entry name" value="AMP_BINDING"/>
    <property type="match status" value="1"/>
</dbReference>
<dbReference type="FunFam" id="1.10.1200.10:FF:000016">
    <property type="entry name" value="Non-ribosomal peptide synthase"/>
    <property type="match status" value="1"/>
</dbReference>
<dbReference type="Pfam" id="PF13193">
    <property type="entry name" value="AMP-binding_C"/>
    <property type="match status" value="1"/>
</dbReference>
<accession>Q211M7</accession>
<evidence type="ECO:0000256" key="3">
    <source>
        <dbReference type="ARBA" id="ARBA00022553"/>
    </source>
</evidence>
<dbReference type="SUPFAM" id="SSF56801">
    <property type="entry name" value="Acetyl-CoA synthetase-like"/>
    <property type="match status" value="1"/>
</dbReference>
<dbReference type="PROSITE" id="PS00012">
    <property type="entry name" value="PHOSPHOPANTETHEINE"/>
    <property type="match status" value="1"/>
</dbReference>
<dbReference type="InterPro" id="IPR020806">
    <property type="entry name" value="PKS_PP-bd"/>
</dbReference>
<keyword evidence="3" id="KW-0597">Phosphoprotein</keyword>
<reference evidence="5" key="1">
    <citation type="submission" date="2006-03" db="EMBL/GenBank/DDBJ databases">
        <title>Complete sequence of Rhodopseudomonas palustris BisB18.</title>
        <authorList>
            <consortium name="US DOE Joint Genome Institute"/>
            <person name="Copeland A."/>
            <person name="Lucas S."/>
            <person name="Lapidus A."/>
            <person name="Barry K."/>
            <person name="Detter J.C."/>
            <person name="Glavina del Rio T."/>
            <person name="Hammon N."/>
            <person name="Israni S."/>
            <person name="Dalin E."/>
            <person name="Tice H."/>
            <person name="Pitluck S."/>
            <person name="Chain P."/>
            <person name="Malfatti S."/>
            <person name="Shin M."/>
            <person name="Vergez L."/>
            <person name="Schmutz J."/>
            <person name="Larimer F."/>
            <person name="Land M."/>
            <person name="Hauser L."/>
            <person name="Pelletier D.A."/>
            <person name="Kyrpides N."/>
            <person name="Anderson I."/>
            <person name="Oda Y."/>
            <person name="Harwood C.S."/>
            <person name="Richardson P."/>
        </authorList>
    </citation>
    <scope>NUCLEOTIDE SEQUENCE [LARGE SCALE GENOMIC DNA]</scope>
    <source>
        <strain evidence="5">BisB18</strain>
    </source>
</reference>
<dbReference type="InterPro" id="IPR006162">
    <property type="entry name" value="Ppantetheine_attach_site"/>
</dbReference>
<gene>
    <name evidence="5" type="ordered locus">RPC_3368</name>
</gene>
<dbReference type="NCBIfam" id="TIGR01733">
    <property type="entry name" value="AA-adenyl-dom"/>
    <property type="match status" value="1"/>
</dbReference>
<dbReference type="InterPro" id="IPR036736">
    <property type="entry name" value="ACP-like_sf"/>
</dbReference>
<dbReference type="Gene3D" id="3.40.50.1820">
    <property type="entry name" value="alpha/beta hydrolase"/>
    <property type="match status" value="1"/>
</dbReference>
<dbReference type="PANTHER" id="PTHR45527:SF1">
    <property type="entry name" value="FATTY ACID SYNTHASE"/>
    <property type="match status" value="1"/>
</dbReference>
<dbReference type="Pfam" id="PF00501">
    <property type="entry name" value="AMP-binding"/>
    <property type="match status" value="1"/>
</dbReference>
<dbReference type="eggNOG" id="COG1020">
    <property type="taxonomic scope" value="Bacteria"/>
</dbReference>
<evidence type="ECO:0000259" key="4">
    <source>
        <dbReference type="PROSITE" id="PS50075"/>
    </source>
</evidence>
<dbReference type="GO" id="GO:0043041">
    <property type="term" value="P:amino acid activation for nonribosomal peptide biosynthetic process"/>
    <property type="evidence" value="ECO:0007669"/>
    <property type="project" value="TreeGrafter"/>
</dbReference>
<dbReference type="STRING" id="316056.RPC_3368"/>
<dbReference type="EMBL" id="CP000301">
    <property type="protein sequence ID" value="ABD88909.1"/>
    <property type="molecule type" value="Genomic_DNA"/>
</dbReference>
<dbReference type="InterPro" id="IPR029058">
    <property type="entry name" value="AB_hydrolase_fold"/>
</dbReference>
<dbReference type="PROSITE" id="PS50075">
    <property type="entry name" value="CARRIER"/>
    <property type="match status" value="1"/>
</dbReference>
<dbReference type="CDD" id="cd05930">
    <property type="entry name" value="A_NRPS"/>
    <property type="match status" value="1"/>
</dbReference>
<evidence type="ECO:0000256" key="2">
    <source>
        <dbReference type="ARBA" id="ARBA00022450"/>
    </source>
</evidence>
<protein>
    <submittedName>
        <fullName evidence="5">Amino acid adenylation</fullName>
    </submittedName>
</protein>
<dbReference type="AlphaFoldDB" id="Q211M7"/>
<dbReference type="Gene3D" id="3.30.300.30">
    <property type="match status" value="1"/>
</dbReference>
<dbReference type="Pfam" id="PF00668">
    <property type="entry name" value="Condensation"/>
    <property type="match status" value="1"/>
</dbReference>
<dbReference type="GO" id="GO:0031177">
    <property type="term" value="F:phosphopantetheine binding"/>
    <property type="evidence" value="ECO:0007669"/>
    <property type="project" value="InterPro"/>
</dbReference>
<dbReference type="FunFam" id="3.40.50.980:FF:000001">
    <property type="entry name" value="Non-ribosomal peptide synthetase"/>
    <property type="match status" value="1"/>
</dbReference>
<dbReference type="GO" id="GO:0005737">
    <property type="term" value="C:cytoplasm"/>
    <property type="evidence" value="ECO:0007669"/>
    <property type="project" value="TreeGrafter"/>
</dbReference>
<dbReference type="InterPro" id="IPR042099">
    <property type="entry name" value="ANL_N_sf"/>
</dbReference>
<dbReference type="PANTHER" id="PTHR45527">
    <property type="entry name" value="NONRIBOSOMAL PEPTIDE SYNTHETASE"/>
    <property type="match status" value="1"/>
</dbReference>
<dbReference type="InterPro" id="IPR045851">
    <property type="entry name" value="AMP-bd_C_sf"/>
</dbReference>
<keyword evidence="2" id="KW-0596">Phosphopantetheine</keyword>
<dbReference type="SUPFAM" id="SSF52777">
    <property type="entry name" value="CoA-dependent acyltransferases"/>
    <property type="match status" value="2"/>
</dbReference>
<dbReference type="SMART" id="SM00823">
    <property type="entry name" value="PKS_PP"/>
    <property type="match status" value="1"/>
</dbReference>
<dbReference type="Gene3D" id="3.30.559.10">
    <property type="entry name" value="Chloramphenicol acetyltransferase-like domain"/>
    <property type="match status" value="1"/>
</dbReference>
<dbReference type="InterPro" id="IPR009081">
    <property type="entry name" value="PP-bd_ACP"/>
</dbReference>
<name>Q211M7_RHOPB</name>
<dbReference type="KEGG" id="rpc:RPC_3368"/>
<dbReference type="InterPro" id="IPR020845">
    <property type="entry name" value="AMP-binding_CS"/>
</dbReference>
<dbReference type="SUPFAM" id="SSF47336">
    <property type="entry name" value="ACP-like"/>
    <property type="match status" value="1"/>
</dbReference>
<dbReference type="GO" id="GO:0003824">
    <property type="term" value="F:catalytic activity"/>
    <property type="evidence" value="ECO:0007669"/>
    <property type="project" value="InterPro"/>
</dbReference>
<proteinExistence type="predicted"/>
<dbReference type="InterPro" id="IPR000873">
    <property type="entry name" value="AMP-dep_synth/lig_dom"/>
</dbReference>